<dbReference type="PANTHER" id="PTHR12346">
    <property type="entry name" value="SIN3B-RELATED"/>
    <property type="match status" value="1"/>
</dbReference>
<keyword evidence="12 18" id="KW-0539">Nucleus</keyword>
<dbReference type="InterPro" id="IPR036600">
    <property type="entry name" value="PAH_sf"/>
</dbReference>
<dbReference type="GO" id="GO:0048511">
    <property type="term" value="P:rhythmic process"/>
    <property type="evidence" value="ECO:0007669"/>
    <property type="project" value="UniProtKB-KW"/>
</dbReference>
<evidence type="ECO:0000256" key="15">
    <source>
        <dbReference type="ARBA" id="ARBA00068512"/>
    </source>
</evidence>
<accession>A0AAD9NV62</accession>
<reference evidence="21" key="1">
    <citation type="journal article" date="2023" name="Mol. Biol. Evol.">
        <title>Third-Generation Sequencing Reveals the Adaptive Role of the Epigenome in Three Deep-Sea Polychaetes.</title>
        <authorList>
            <person name="Perez M."/>
            <person name="Aroh O."/>
            <person name="Sun Y."/>
            <person name="Lan Y."/>
            <person name="Juniper S.K."/>
            <person name="Young C.R."/>
            <person name="Angers B."/>
            <person name="Qian P.Y."/>
        </authorList>
    </citation>
    <scope>NUCLEOTIDE SEQUENCE</scope>
    <source>
        <strain evidence="21">R07B-5</strain>
    </source>
</reference>
<dbReference type="GO" id="GO:0061629">
    <property type="term" value="F:RNA polymerase II-specific DNA-binding transcription factor binding"/>
    <property type="evidence" value="ECO:0007669"/>
    <property type="project" value="UniProtKB-ARBA"/>
</dbReference>
<keyword evidence="6" id="KW-0832">Ubl conjugation</keyword>
<feature type="compositionally biased region" description="Polar residues" evidence="19">
    <location>
        <begin position="17"/>
        <end position="26"/>
    </location>
</feature>
<dbReference type="Proteomes" id="UP001209878">
    <property type="component" value="Unassembled WGS sequence"/>
</dbReference>
<dbReference type="GO" id="GO:0003714">
    <property type="term" value="F:transcription corepressor activity"/>
    <property type="evidence" value="ECO:0007669"/>
    <property type="project" value="InterPro"/>
</dbReference>
<dbReference type="InterPro" id="IPR013194">
    <property type="entry name" value="HDAC_interact_dom"/>
</dbReference>
<evidence type="ECO:0000256" key="11">
    <source>
        <dbReference type="ARBA" id="ARBA00023163"/>
    </source>
</evidence>
<evidence type="ECO:0000313" key="22">
    <source>
        <dbReference type="Proteomes" id="UP001209878"/>
    </source>
</evidence>
<evidence type="ECO:0000259" key="20">
    <source>
        <dbReference type="SMART" id="SM00761"/>
    </source>
</evidence>
<comment type="function">
    <text evidence="13">Acts as a transcriptional repressor. Corepressor for REST. Interacts with MXI1 to repress MYC responsive genes and antagonize MYC oncogenic activities. Also interacts with MXD1-MAX heterodimers to repress transcription by tethering SIN3A to DNA. Acts cooperatively with OGT to repress transcription in parallel with histone deacetylation. Involved in the control of the circadian rhythms. Required for the transcriptional repression of circadian target genes, such as PER1, mediated by the large PER complex through histone deacetylation. Cooperates with FOXK1 to regulate cell cycle progression probably by repressing cell cycle inhibitor genes expression. Required for cortical neuron differentiation and callosal axon elongation.</text>
</comment>
<keyword evidence="9" id="KW-0175">Coiled coil</keyword>
<feature type="domain" description="Histone deacetylase interacting" evidence="20">
    <location>
        <begin position="502"/>
        <end position="570"/>
    </location>
</feature>
<evidence type="ECO:0000256" key="12">
    <source>
        <dbReference type="ARBA" id="ARBA00023242"/>
    </source>
</evidence>
<dbReference type="PANTHER" id="PTHR12346:SF0">
    <property type="entry name" value="SIN3A, ISOFORM G"/>
    <property type="match status" value="1"/>
</dbReference>
<feature type="compositionally biased region" description="Polar residues" evidence="19">
    <location>
        <begin position="362"/>
        <end position="383"/>
    </location>
</feature>
<comment type="subunit">
    <text evidence="14">Interacts with ARID4B, BRMS1L, HCFC1, HDAC1, HDAC2, MXI1, SAP30L, SAP130, SFPQ and TOPORS. Interacts with OGT (via TPRs 1-6); the interaction mediates transcriptional repression in parallel with histone deacetylase. Interacts with BAZ2A, MXD1, MXD3, MXD4, MBD2, DACH1, NCOR1, NR4A2, REST, RLIM, SAP30, SETDB1, SMYD2, and SUDS3. Interacts with PHF12 in a complex composed of HDAC1, PHF12 and SAP30. Interacts with TET1; the interaction recruits SIN3A to gene promoters. The large PER complex involved in the histone deacetylation is composed of at least HDAC1, PER2, SFPQ and SIN3A. Interacts with KLF11. Interacts with PPHLN1. Found in a complex with YY1, GON4L and HDAC1. Interacts (via PAH2) with FOXK1. Interacts with FOXK2. Found in a complex composed of at least SINHCAF, SIN3A, HDAC1, SAP30, RBBP4, OGT and TET1. Interacts with SINHCAF. Interacts with SPHK2.</text>
</comment>
<sequence length="1316" mass="149448">MMQCRLEDQERTYSPVKPNTTDTSFPQVYSEAGQTHFPTDNMSGGSMQYPVQGYSVNPGATPHPPAMHPPPTHTPLQTQPHHQQQIHQAHLSQQGQQQQQQQQFQRLKVEDALSYLDQVKLQFGNQPQIYNHFLDIMKEFKSQSIDTPGVIGRVSTLFKGHPGLIVGFNTFLPPGYKIEIQSDDTISVHQPGQQVVSINAISHSSKHPHNTTSPSRSSQDAPSSPPPPASTAPVQQQASQPVEFNHAINYVNKIKHRFQGKPEIYKAFLEILHTYQKEQRNLKEGIVAPDYKPLTEAEVYQQVARLFQNQEDLLSEFGQFLPDANGSSNAAYLTQLGMVNVETVLGGMRNDHSSAVKKPCFSSKNQNNKSGQLRRPSSGNGQEPPTKKMKSGSRKDISLAEAGKYGTLNEYAFFDKVRKALRNQDVYENFLRCLVLFNQEVISRSELVQLVQPFLGKFPELFRWFKDFLGYKESGMIEPVPQAATGKERISGELAMEIDFSSCKRYGASYRALPKSYPNPKCSGRNSLCKEVLNDTHVSFATWSEDSGMTSTHRNPYEEHILRCEDERYEVLNDTWVSFPSWSEDSNPATKKNIYEEYLSRAEDERYELDIVLETNTAAIRVLEGIQKKLGRMSSEEAAKFRLDNTLGGTSEILHRKAIQRIYGDKAPDIIDGIKKNPVVAVPLVLRRLKAKEDEWREAQRGFNKIWRDQNEKYYLKSLDHQGINFKQNDIKQIRSKSLLNEIETIFDETQDRANEGSEVSGPHMTLKYRDRSILDDAVTLIVHHMKRQTSLHKEDKQKIKELLYHFMPDLFFMPRGELSDDEQDKDEDNMDTDEGVETADKATTSTAPTNGKTEKAPTKETSPNDAGSTSDPVVNGAASSGSGTDSDKEQQQAPAAETNDEMYSLFFVNNNWYLFLRLHQLLCERLEVIAQQARRIASDECRYKKERKESTAIALRLKAPSEVEPEDYYPYFLDMVKNVLDGNLESSVYEDTLRELFGIHAYIAFTMDKLIQNIVRQLQHLAGDEGCLQVTKLVEDEKKHGATGGVVSTIHQRLGAETTYQHKAEQLLADENCFKIVIYKMSCTMTIELLDTDTEQGGEMAEVERWSEYVDKYLCIGDISDELKQQLARKPVFLSRSIRHWRRLNKQQQQQQSKASESTEEVTPTASTASNLAQNKSNSSCSDGACDGATSGSTENLNILENTECKFNVNSFKLVYVVNSESYLYKRMALKRAKETHKKVSLRLHNKFQSWLDGWAQENVSTEQSKACTDWLMGDVDGLKESTTKRVDLHPSERAPFCPYNKYTVVYHTQQPQKD</sequence>
<keyword evidence="7" id="KW-0007">Acetylation</keyword>
<feature type="compositionally biased region" description="Low complexity" evidence="19">
    <location>
        <begin position="213"/>
        <end position="222"/>
    </location>
</feature>
<dbReference type="InterPro" id="IPR039774">
    <property type="entry name" value="Sin3-like"/>
</dbReference>
<feature type="compositionally biased region" description="Basic and acidic residues" evidence="19">
    <location>
        <begin position="1"/>
        <end position="11"/>
    </location>
</feature>
<keyword evidence="10" id="KW-0090">Biological rhythms</keyword>
<keyword evidence="11" id="KW-0804">Transcription</keyword>
<keyword evidence="4" id="KW-0597">Phosphoprotein</keyword>
<evidence type="ECO:0000256" key="9">
    <source>
        <dbReference type="ARBA" id="ARBA00023054"/>
    </source>
</evidence>
<feature type="compositionally biased region" description="Polar residues" evidence="19">
    <location>
        <begin position="860"/>
        <end position="873"/>
    </location>
</feature>
<evidence type="ECO:0000313" key="21">
    <source>
        <dbReference type="EMBL" id="KAK2180684.1"/>
    </source>
</evidence>
<feature type="region of interest" description="Disordered" evidence="19">
    <location>
        <begin position="203"/>
        <end position="238"/>
    </location>
</feature>
<organism evidence="21 22">
    <name type="scientific">Ridgeia piscesae</name>
    <name type="common">Tubeworm</name>
    <dbReference type="NCBI Taxonomy" id="27915"/>
    <lineage>
        <taxon>Eukaryota</taxon>
        <taxon>Metazoa</taxon>
        <taxon>Spiralia</taxon>
        <taxon>Lophotrochozoa</taxon>
        <taxon>Annelida</taxon>
        <taxon>Polychaeta</taxon>
        <taxon>Sedentaria</taxon>
        <taxon>Canalipalpata</taxon>
        <taxon>Sabellida</taxon>
        <taxon>Siboglinidae</taxon>
        <taxon>Ridgeia</taxon>
    </lineage>
</organism>
<evidence type="ECO:0000256" key="7">
    <source>
        <dbReference type="ARBA" id="ARBA00022990"/>
    </source>
</evidence>
<evidence type="ECO:0000256" key="16">
    <source>
        <dbReference type="ARBA" id="ARBA00075105"/>
    </source>
</evidence>
<feature type="compositionally biased region" description="Low complexity" evidence="19">
    <location>
        <begin position="74"/>
        <end position="102"/>
    </location>
</feature>
<dbReference type="FunFam" id="1.20.1160.11:FF:000004">
    <property type="entry name" value="Paired amphipathic helix protein Sin3a"/>
    <property type="match status" value="1"/>
</dbReference>
<evidence type="ECO:0000256" key="19">
    <source>
        <dbReference type="SAM" id="MobiDB-lite"/>
    </source>
</evidence>
<evidence type="ECO:0000256" key="17">
    <source>
        <dbReference type="ARBA" id="ARBA00081271"/>
    </source>
</evidence>
<dbReference type="FunFam" id="1.20.1160.11:FF:000001">
    <property type="entry name" value="Paired amphipathic helix protein Sin3"/>
    <property type="match status" value="1"/>
</dbReference>
<feature type="region of interest" description="Disordered" evidence="19">
    <location>
        <begin position="1145"/>
        <end position="1188"/>
    </location>
</feature>
<evidence type="ECO:0000256" key="2">
    <source>
        <dbReference type="ARBA" id="ARBA00022491"/>
    </source>
</evidence>
<evidence type="ECO:0000256" key="3">
    <source>
        <dbReference type="ARBA" id="ARBA00022499"/>
    </source>
</evidence>
<dbReference type="FunFam" id="1.20.1160.11:FF:000002">
    <property type="entry name" value="Paired amphipathic helix protein SIN3"/>
    <property type="match status" value="1"/>
</dbReference>
<dbReference type="GO" id="GO:0070822">
    <property type="term" value="C:Sin3-type complex"/>
    <property type="evidence" value="ECO:0007669"/>
    <property type="project" value="TreeGrafter"/>
</dbReference>
<comment type="caution">
    <text evidence="21">The sequence shown here is derived from an EMBL/GenBank/DDBJ whole genome shotgun (WGS) entry which is preliminary data.</text>
</comment>
<evidence type="ECO:0000256" key="14">
    <source>
        <dbReference type="ARBA" id="ARBA00061761"/>
    </source>
</evidence>
<keyword evidence="8" id="KW-0805">Transcription regulation</keyword>
<feature type="region of interest" description="Disordered" evidence="19">
    <location>
        <begin position="55"/>
        <end position="102"/>
    </location>
</feature>
<evidence type="ECO:0000256" key="1">
    <source>
        <dbReference type="ARBA" id="ARBA00004604"/>
    </source>
</evidence>
<dbReference type="GO" id="GO:0005730">
    <property type="term" value="C:nucleolus"/>
    <property type="evidence" value="ECO:0007669"/>
    <property type="project" value="UniProtKB-SubCell"/>
</dbReference>
<dbReference type="Pfam" id="PF02671">
    <property type="entry name" value="PAH"/>
    <property type="match status" value="3"/>
</dbReference>
<comment type="subcellular location">
    <subcellularLocation>
        <location evidence="1">Nucleus</location>
        <location evidence="1">Nucleolus</location>
    </subcellularLocation>
</comment>
<protein>
    <recommendedName>
        <fullName evidence="15">Paired amphipathic helix protein Sin3a</fullName>
    </recommendedName>
    <alternativeName>
        <fullName evidence="16">Histone deacetylase complex subunit Sin3a</fullName>
    </alternativeName>
    <alternativeName>
        <fullName evidence="17">Transcriptional corepressor Sin3a</fullName>
    </alternativeName>
</protein>
<keyword evidence="2" id="KW-0678">Repressor</keyword>
<feature type="compositionally biased region" description="Polar residues" evidence="19">
    <location>
        <begin position="1154"/>
        <end position="1183"/>
    </location>
</feature>
<dbReference type="InterPro" id="IPR031693">
    <property type="entry name" value="Sin3_C"/>
</dbReference>
<evidence type="ECO:0000256" key="5">
    <source>
        <dbReference type="ARBA" id="ARBA00022737"/>
    </source>
</evidence>
<evidence type="ECO:0000256" key="4">
    <source>
        <dbReference type="ARBA" id="ARBA00022553"/>
    </source>
</evidence>
<feature type="region of interest" description="Disordered" evidence="19">
    <location>
        <begin position="816"/>
        <end position="898"/>
    </location>
</feature>
<dbReference type="SUPFAM" id="SSF47762">
    <property type="entry name" value="PAH2 domain"/>
    <property type="match status" value="3"/>
</dbReference>
<feature type="region of interest" description="Disordered" evidence="19">
    <location>
        <begin position="355"/>
        <end position="395"/>
    </location>
</feature>
<name>A0AAD9NV62_RIDPI</name>
<evidence type="ECO:0000256" key="18">
    <source>
        <dbReference type="PROSITE-ProRule" id="PRU00810"/>
    </source>
</evidence>
<keyword evidence="5" id="KW-0677">Repeat</keyword>
<keyword evidence="22" id="KW-1185">Reference proteome</keyword>
<feature type="compositionally biased region" description="Acidic residues" evidence="19">
    <location>
        <begin position="820"/>
        <end position="838"/>
    </location>
</feature>
<dbReference type="Pfam" id="PF08295">
    <property type="entry name" value="Sin3_corepress"/>
    <property type="match status" value="1"/>
</dbReference>
<feature type="compositionally biased region" description="Pro residues" evidence="19">
    <location>
        <begin position="61"/>
        <end position="73"/>
    </location>
</feature>
<dbReference type="Pfam" id="PF16879">
    <property type="entry name" value="Sin3a_C"/>
    <property type="match status" value="1"/>
</dbReference>
<keyword evidence="3" id="KW-1017">Isopeptide bond</keyword>
<evidence type="ECO:0000256" key="6">
    <source>
        <dbReference type="ARBA" id="ARBA00022843"/>
    </source>
</evidence>
<evidence type="ECO:0000256" key="13">
    <source>
        <dbReference type="ARBA" id="ARBA00056268"/>
    </source>
</evidence>
<gene>
    <name evidence="21" type="ORF">NP493_432g04051</name>
</gene>
<feature type="domain" description="Histone deacetylase interacting" evidence="20">
    <location>
        <begin position="571"/>
        <end position="640"/>
    </location>
</feature>
<evidence type="ECO:0000256" key="10">
    <source>
        <dbReference type="ARBA" id="ARBA00023108"/>
    </source>
</evidence>
<dbReference type="PROSITE" id="PS51477">
    <property type="entry name" value="PAH"/>
    <property type="match status" value="3"/>
</dbReference>
<dbReference type="Gene3D" id="1.20.1160.11">
    <property type="entry name" value="Paired amphipathic helix"/>
    <property type="match status" value="3"/>
</dbReference>
<dbReference type="EMBL" id="JAODUO010000432">
    <property type="protein sequence ID" value="KAK2180684.1"/>
    <property type="molecule type" value="Genomic_DNA"/>
</dbReference>
<dbReference type="GO" id="GO:0000122">
    <property type="term" value="P:negative regulation of transcription by RNA polymerase II"/>
    <property type="evidence" value="ECO:0007669"/>
    <property type="project" value="TreeGrafter"/>
</dbReference>
<dbReference type="InterPro" id="IPR003822">
    <property type="entry name" value="PAH"/>
</dbReference>
<feature type="region of interest" description="Disordered" evidence="19">
    <location>
        <begin position="1"/>
        <end position="26"/>
    </location>
</feature>
<evidence type="ECO:0000256" key="8">
    <source>
        <dbReference type="ARBA" id="ARBA00023015"/>
    </source>
</evidence>
<proteinExistence type="predicted"/>
<feature type="compositionally biased region" description="Polar residues" evidence="19">
    <location>
        <begin position="842"/>
        <end position="852"/>
    </location>
</feature>
<dbReference type="SMART" id="SM00761">
    <property type="entry name" value="HDAC_interact"/>
    <property type="match status" value="2"/>
</dbReference>